<dbReference type="Pfam" id="PF07804">
    <property type="entry name" value="HipA_C"/>
    <property type="match status" value="1"/>
</dbReference>
<feature type="domain" description="HipA N-terminal subdomain 1" evidence="5">
    <location>
        <begin position="25"/>
        <end position="130"/>
    </location>
</feature>
<accession>A0A5P6PFZ9</accession>
<evidence type="ECO:0000256" key="1">
    <source>
        <dbReference type="ARBA" id="ARBA00010164"/>
    </source>
</evidence>
<dbReference type="Pfam" id="PF13657">
    <property type="entry name" value="Couple_hipA"/>
    <property type="match status" value="1"/>
</dbReference>
<dbReference type="Proteomes" id="UP000325641">
    <property type="component" value="Chromosome"/>
</dbReference>
<dbReference type="GO" id="GO:0005829">
    <property type="term" value="C:cytosol"/>
    <property type="evidence" value="ECO:0007669"/>
    <property type="project" value="TreeGrafter"/>
</dbReference>
<reference evidence="7" key="1">
    <citation type="submission" date="2019-10" db="EMBL/GenBank/DDBJ databases">
        <title>Complete Genome Sequence of Bradyrhizobium betae type strain PL7HG1T.</title>
        <authorList>
            <person name="Bromfield E.S.P."/>
            <person name="Cloutier S."/>
        </authorList>
    </citation>
    <scope>NUCLEOTIDE SEQUENCE [LARGE SCALE GENOMIC DNA]</scope>
    <source>
        <strain evidence="7">PL7HG1</strain>
    </source>
</reference>
<sequence>MKKPKVPDGKPPQGIQKLGVSLDFYGEKIEVGTLAWSKEERRAYFEYHPDFAARRLNVSPFKLPVGEGAKPAPNSPFAGLHGMFNDSLPDGWGRMLLDRHLQNLGYDFRLLTPLDRLAYVGQTGMGALRYIPDNSLSKAAGDAVDLDWLAAQAEAVQGEVDEADVDRLLEIQGGSAGVRPKIMIGLNGKTGKIVADTGTDLPEGFEAWLVKFKSNVDHSEIGKEEYAYSLMAKAAGVDMPATKLIKTKKGSYFAVQRFDRTEGGSAHVQTVSGLLEADHRAPSIDYDTLLKVTRLLTRDERHVRQMFVRMIFNVLAHNRDDHAKNHAFLLAKDGVWHPTPAYDLTLSEGPGGEHNLAVDGEGKNPTKKHILKVAQNASIPQEEAEQFFEQVQSAIDRWPEYAKEAGLTEKRLQEIDRLLNKRGSGAA</sequence>
<name>A0A5P6PFZ9_9BRAD</name>
<feature type="domain" description="HipA-like C-terminal" evidence="4">
    <location>
        <begin position="175"/>
        <end position="398"/>
    </location>
</feature>
<protein>
    <submittedName>
        <fullName evidence="6">Type II toxin-antitoxin system HipA family toxin</fullName>
    </submittedName>
</protein>
<dbReference type="InterPro" id="IPR012893">
    <property type="entry name" value="HipA-like_C"/>
</dbReference>
<dbReference type="EMBL" id="CP044543">
    <property type="protein sequence ID" value="QFI76794.1"/>
    <property type="molecule type" value="Genomic_DNA"/>
</dbReference>
<evidence type="ECO:0000313" key="6">
    <source>
        <dbReference type="EMBL" id="QFI76794.1"/>
    </source>
</evidence>
<dbReference type="PANTHER" id="PTHR37419:SF8">
    <property type="entry name" value="TOXIN YJJJ"/>
    <property type="match status" value="1"/>
</dbReference>
<dbReference type="OrthoDB" id="9805913at2"/>
<evidence type="ECO:0000256" key="3">
    <source>
        <dbReference type="ARBA" id="ARBA00022777"/>
    </source>
</evidence>
<keyword evidence="2" id="KW-0808">Transferase</keyword>
<organism evidence="6 7">
    <name type="scientific">Bradyrhizobium betae</name>
    <dbReference type="NCBI Taxonomy" id="244734"/>
    <lineage>
        <taxon>Bacteria</taxon>
        <taxon>Pseudomonadati</taxon>
        <taxon>Pseudomonadota</taxon>
        <taxon>Alphaproteobacteria</taxon>
        <taxon>Hyphomicrobiales</taxon>
        <taxon>Nitrobacteraceae</taxon>
        <taxon>Bradyrhizobium</taxon>
    </lineage>
</organism>
<dbReference type="RefSeq" id="WP_049820109.1">
    <property type="nucleotide sequence ID" value="NZ_CP044543.1"/>
</dbReference>
<evidence type="ECO:0000259" key="5">
    <source>
        <dbReference type="Pfam" id="PF13657"/>
    </source>
</evidence>
<gene>
    <name evidence="6" type="ORF">F8237_32975</name>
</gene>
<dbReference type="GO" id="GO:0004674">
    <property type="term" value="F:protein serine/threonine kinase activity"/>
    <property type="evidence" value="ECO:0007669"/>
    <property type="project" value="TreeGrafter"/>
</dbReference>
<dbReference type="KEGG" id="bbet:F8237_32975"/>
<dbReference type="PANTHER" id="PTHR37419">
    <property type="entry name" value="SERINE/THREONINE-PROTEIN KINASE TOXIN HIPA"/>
    <property type="match status" value="1"/>
</dbReference>
<evidence type="ECO:0000313" key="7">
    <source>
        <dbReference type="Proteomes" id="UP000325641"/>
    </source>
</evidence>
<keyword evidence="3" id="KW-0418">Kinase</keyword>
<proteinExistence type="inferred from homology"/>
<comment type="similarity">
    <text evidence="1">Belongs to the HipA Ser/Thr kinase family.</text>
</comment>
<evidence type="ECO:0000259" key="4">
    <source>
        <dbReference type="Pfam" id="PF07804"/>
    </source>
</evidence>
<dbReference type="InterPro" id="IPR052028">
    <property type="entry name" value="HipA_Ser/Thr_kinase"/>
</dbReference>
<evidence type="ECO:0000256" key="2">
    <source>
        <dbReference type="ARBA" id="ARBA00022679"/>
    </source>
</evidence>
<dbReference type="AlphaFoldDB" id="A0A5P6PFZ9"/>
<dbReference type="InterPro" id="IPR017508">
    <property type="entry name" value="HipA_N1"/>
</dbReference>